<dbReference type="Proteomes" id="UP000193240">
    <property type="component" value="Unassembled WGS sequence"/>
</dbReference>
<dbReference type="PANTHER" id="PTHR12905">
    <property type="entry name" value="METALLOPHOSPHOESTERASE"/>
    <property type="match status" value="1"/>
</dbReference>
<protein>
    <recommendedName>
        <fullName evidence="1">Calcineurin-like phosphoesterase domain-containing protein</fullName>
    </recommendedName>
</protein>
<dbReference type="Gene3D" id="3.60.21.10">
    <property type="match status" value="1"/>
</dbReference>
<dbReference type="GO" id="GO:0016787">
    <property type="term" value="F:hydrolase activity"/>
    <property type="evidence" value="ECO:0007669"/>
    <property type="project" value="InterPro"/>
</dbReference>
<dbReference type="EMBL" id="KZ107838">
    <property type="protein sequence ID" value="OSS53548.1"/>
    <property type="molecule type" value="Genomic_DNA"/>
</dbReference>
<feature type="domain" description="Calcineurin-like phosphoesterase" evidence="1">
    <location>
        <begin position="56"/>
        <end position="264"/>
    </location>
</feature>
<organism evidence="2 3">
    <name type="scientific">Epicoccum nigrum</name>
    <name type="common">Soil fungus</name>
    <name type="synonym">Epicoccum purpurascens</name>
    <dbReference type="NCBI Taxonomy" id="105696"/>
    <lineage>
        <taxon>Eukaryota</taxon>
        <taxon>Fungi</taxon>
        <taxon>Dikarya</taxon>
        <taxon>Ascomycota</taxon>
        <taxon>Pezizomycotina</taxon>
        <taxon>Dothideomycetes</taxon>
        <taxon>Pleosporomycetidae</taxon>
        <taxon>Pleosporales</taxon>
        <taxon>Pleosporineae</taxon>
        <taxon>Didymellaceae</taxon>
        <taxon>Epicoccum</taxon>
    </lineage>
</organism>
<accession>A0A1Y2ME89</accession>
<dbReference type="InterPro" id="IPR029052">
    <property type="entry name" value="Metallo-depent_PP-like"/>
</dbReference>
<proteinExistence type="predicted"/>
<dbReference type="CDD" id="cd07379">
    <property type="entry name" value="MPP_239FB"/>
    <property type="match status" value="1"/>
</dbReference>
<name>A0A1Y2ME89_EPING</name>
<dbReference type="InterPro" id="IPR004843">
    <property type="entry name" value="Calcineurin-like_PHP"/>
</dbReference>
<dbReference type="OMA" id="PHHDAWS"/>
<dbReference type="InterPro" id="IPR051693">
    <property type="entry name" value="UPF0046_metallophosphoest"/>
</dbReference>
<gene>
    <name evidence="2" type="ORF">B5807_00535</name>
</gene>
<sequence>MVLEILNPWRSPPDAFEPLPLPLLLLRAPVKLLLYNLHHLLTHLRSAPKPTHPAIRIVCISDTHNHIPADVPDGDILVHAGDMTNGGSVAELQAQIDWLCALPHREIVVVAGNHDTYLDPRTRGSLSEDEREGGLDWGRVHYLQHKLVTLVVAPQTSSAGDTTADADARTPLLGEQEQGKRRLRIYGAPQIPACGEYGVHAFQYPRGSDAWSETIPEDVDVLVTHTPPKFHRDLALSQGLGCEHLLREVGRVRPALHVFGHVHWGAGREVVHWDRAHEAYVQGMGRESRYVRGVLDVKLWWSLVKVIYRGVRELLWDRVWGGQSTRTLLVNAAQTTGNTGKLGNRIQVVEI</sequence>
<keyword evidence="3" id="KW-1185">Reference proteome</keyword>
<evidence type="ECO:0000259" key="1">
    <source>
        <dbReference type="Pfam" id="PF00149"/>
    </source>
</evidence>
<evidence type="ECO:0000313" key="3">
    <source>
        <dbReference type="Proteomes" id="UP000193240"/>
    </source>
</evidence>
<dbReference type="SUPFAM" id="SSF56300">
    <property type="entry name" value="Metallo-dependent phosphatases"/>
    <property type="match status" value="1"/>
</dbReference>
<dbReference type="Pfam" id="PF00149">
    <property type="entry name" value="Metallophos"/>
    <property type="match status" value="1"/>
</dbReference>
<dbReference type="InParanoid" id="A0A1Y2ME89"/>
<dbReference type="PANTHER" id="PTHR12905:SF18">
    <property type="entry name" value="ESTER HYDROLASE, PUTATIVE (AFU_ORTHOLOGUE AFUA_4G03130)-RELATED"/>
    <property type="match status" value="1"/>
</dbReference>
<dbReference type="AlphaFoldDB" id="A0A1Y2ME89"/>
<evidence type="ECO:0000313" key="2">
    <source>
        <dbReference type="EMBL" id="OSS53548.1"/>
    </source>
</evidence>
<reference evidence="2 3" key="1">
    <citation type="journal article" date="2017" name="Genome Announc.">
        <title>Genome sequence of the saprophytic ascomycete Epicoccum nigrum ICMP 19927 strain isolated from New Zealand.</title>
        <authorList>
            <person name="Fokin M."/>
            <person name="Fleetwood D."/>
            <person name="Weir B.S."/>
            <person name="Villas-Boas S.G."/>
        </authorList>
    </citation>
    <scope>NUCLEOTIDE SEQUENCE [LARGE SCALE GENOMIC DNA]</scope>
    <source>
        <strain evidence="2 3">ICMP 19927</strain>
    </source>
</reference>